<proteinExistence type="predicted"/>
<accession>A0A0R1RGL9</accession>
<evidence type="ECO:0000256" key="1">
    <source>
        <dbReference type="ARBA" id="ARBA00004976"/>
    </source>
</evidence>
<evidence type="ECO:0000313" key="3">
    <source>
        <dbReference type="EMBL" id="KRL55502.1"/>
    </source>
</evidence>
<dbReference type="Gene3D" id="1.10.287.860">
    <property type="entry name" value="Nucleotidyltransferase"/>
    <property type="match status" value="1"/>
</dbReference>
<dbReference type="KEGG" id="lol:LACOL_0205"/>
<dbReference type="SMART" id="SM00954">
    <property type="entry name" value="RelA_SpoT"/>
    <property type="match status" value="1"/>
</dbReference>
<protein>
    <submittedName>
        <fullName evidence="3">RelA SpoT domain-containing protein</fullName>
    </submittedName>
</protein>
<comment type="caution">
    <text evidence="3">The sequence shown here is derived from an EMBL/GenBank/DDBJ whole genome shotgun (WGS) entry which is preliminary data.</text>
</comment>
<evidence type="ECO:0000259" key="2">
    <source>
        <dbReference type="SMART" id="SM00954"/>
    </source>
</evidence>
<evidence type="ECO:0000313" key="4">
    <source>
        <dbReference type="Proteomes" id="UP000051697"/>
    </source>
</evidence>
<name>A0A0R1RGL9_9LACO</name>
<dbReference type="Gene3D" id="3.30.460.10">
    <property type="entry name" value="Beta Polymerase, domain 2"/>
    <property type="match status" value="1"/>
</dbReference>
<keyword evidence="4" id="KW-1185">Reference proteome</keyword>
<dbReference type="OrthoDB" id="9789634at2"/>
<dbReference type="SUPFAM" id="SSF81301">
    <property type="entry name" value="Nucleotidyltransferase"/>
    <property type="match status" value="1"/>
</dbReference>
<dbReference type="RefSeq" id="WP_057890040.1">
    <property type="nucleotide sequence ID" value="NZ_AZFE01000031.1"/>
</dbReference>
<reference evidence="3 4" key="1">
    <citation type="journal article" date="2015" name="Genome Announc.">
        <title>Expanding the biotechnology potential of lactobacilli through comparative genomics of 213 strains and associated genera.</title>
        <authorList>
            <person name="Sun Z."/>
            <person name="Harris H.M."/>
            <person name="McCann A."/>
            <person name="Guo C."/>
            <person name="Argimon S."/>
            <person name="Zhang W."/>
            <person name="Yang X."/>
            <person name="Jeffery I.B."/>
            <person name="Cooney J.C."/>
            <person name="Kagawa T.F."/>
            <person name="Liu W."/>
            <person name="Song Y."/>
            <person name="Salvetti E."/>
            <person name="Wrobel A."/>
            <person name="Rasinkangas P."/>
            <person name="Parkhill J."/>
            <person name="Rea M.C."/>
            <person name="O'Sullivan O."/>
            <person name="Ritari J."/>
            <person name="Douillard F.P."/>
            <person name="Paul Ross R."/>
            <person name="Yang R."/>
            <person name="Briner A.E."/>
            <person name="Felis G.E."/>
            <person name="de Vos W.M."/>
            <person name="Barrangou R."/>
            <person name="Klaenhammer T.R."/>
            <person name="Caufield P.W."/>
            <person name="Cui Y."/>
            <person name="Zhang H."/>
            <person name="O'Toole P.W."/>
        </authorList>
    </citation>
    <scope>NUCLEOTIDE SEQUENCE [LARGE SCALE GENOMIC DNA]</scope>
    <source>
        <strain evidence="3 4">DSM 15707</strain>
    </source>
</reference>
<feature type="domain" description="RelA/SpoT" evidence="2">
    <location>
        <begin position="72"/>
        <end position="195"/>
    </location>
</feature>
<dbReference type="PATRIC" id="fig|1423778.4.peg.1133"/>
<dbReference type="PANTHER" id="PTHR47837:SF2">
    <property type="entry name" value="GTP PYROPHOSPHOKINASE YWAC"/>
    <property type="match status" value="1"/>
</dbReference>
<dbReference type="GO" id="GO:0015970">
    <property type="term" value="P:guanosine tetraphosphate biosynthetic process"/>
    <property type="evidence" value="ECO:0007669"/>
    <property type="project" value="UniProtKB-UniPathway"/>
</dbReference>
<dbReference type="InterPro" id="IPR043519">
    <property type="entry name" value="NT_sf"/>
</dbReference>
<organism evidence="3 4">
    <name type="scientific">Paucilactobacillus oligofermentans DSM 15707 = LMG 22743</name>
    <dbReference type="NCBI Taxonomy" id="1423778"/>
    <lineage>
        <taxon>Bacteria</taxon>
        <taxon>Bacillati</taxon>
        <taxon>Bacillota</taxon>
        <taxon>Bacilli</taxon>
        <taxon>Lactobacillales</taxon>
        <taxon>Lactobacillaceae</taxon>
        <taxon>Paucilactobacillus</taxon>
    </lineage>
</organism>
<dbReference type="PANTHER" id="PTHR47837">
    <property type="entry name" value="GTP PYROPHOSPHOKINASE YJBM"/>
    <property type="match status" value="1"/>
</dbReference>
<dbReference type="Pfam" id="PF04607">
    <property type="entry name" value="RelA_SpoT"/>
    <property type="match status" value="1"/>
</dbReference>
<dbReference type="InterPro" id="IPR007685">
    <property type="entry name" value="RelA_SpoT"/>
</dbReference>
<dbReference type="UniPathway" id="UPA00908">
    <property type="reaction ID" value="UER00884"/>
</dbReference>
<dbReference type="CDD" id="cd05399">
    <property type="entry name" value="NT_Rel-Spo_like"/>
    <property type="match status" value="1"/>
</dbReference>
<dbReference type="Proteomes" id="UP000051697">
    <property type="component" value="Unassembled WGS sequence"/>
</dbReference>
<dbReference type="InterPro" id="IPR052366">
    <property type="entry name" value="GTP_Pyrophosphokinase"/>
</dbReference>
<comment type="pathway">
    <text evidence="1">Purine metabolism; ppGpp biosynthesis; ppGpp from GTP: step 1/2.</text>
</comment>
<sequence length="227" mass="26297">MINEHKNGLNPSKIKADVKDIVNIITPEQIGDLTNLFQLYHSGMNEFGTKLENLDAEFHTRLDYNPIHHMESRMKDVTSLYNKMNKKDISFTTDAIKKNIFDLAGIRVVTNYIDDIEAIESSLLKQDDVTLIRRKDYVNNPKESGYRSLHLILTVPVFQSDGPYEIPVEIQIRTVGMDMWASLEHKLKYKTNSNPELVKQYSNDLIGYAEELTQIEQNMQIIHKNIR</sequence>
<dbReference type="STRING" id="1423778.FC70_GL001099"/>
<gene>
    <name evidence="3" type="ORF">FC70_GL001099</name>
</gene>
<dbReference type="EMBL" id="AZFE01000031">
    <property type="protein sequence ID" value="KRL55502.1"/>
    <property type="molecule type" value="Genomic_DNA"/>
</dbReference>
<dbReference type="AlphaFoldDB" id="A0A0R1RGL9"/>